<evidence type="ECO:0000313" key="2">
    <source>
        <dbReference type="Proteomes" id="UP000580250"/>
    </source>
</evidence>
<sequence>MNIKAIIPEYVKTDHFLIKIFQIFCGLIVHSRIECLKWEGLCFKEGFSSKSFFEIETQTRKILAEI</sequence>
<gene>
    <name evidence="1" type="ORF">MENT_LOCUS35330</name>
</gene>
<protein>
    <submittedName>
        <fullName evidence="1">Uncharacterized protein</fullName>
    </submittedName>
</protein>
<reference evidence="1 2" key="1">
    <citation type="submission" date="2020-08" db="EMBL/GenBank/DDBJ databases">
        <authorList>
            <person name="Koutsovoulos G."/>
            <person name="Danchin GJ E."/>
        </authorList>
    </citation>
    <scope>NUCLEOTIDE SEQUENCE [LARGE SCALE GENOMIC DNA]</scope>
</reference>
<name>A0A6V7W7A0_MELEN</name>
<comment type="caution">
    <text evidence="1">The sequence shown here is derived from an EMBL/GenBank/DDBJ whole genome shotgun (WGS) entry which is preliminary data.</text>
</comment>
<accession>A0A6V7W7A0</accession>
<dbReference type="AlphaFoldDB" id="A0A6V7W7A0"/>
<dbReference type="Proteomes" id="UP000580250">
    <property type="component" value="Unassembled WGS sequence"/>
</dbReference>
<proteinExistence type="predicted"/>
<organism evidence="1 2">
    <name type="scientific">Meloidogyne enterolobii</name>
    <name type="common">Root-knot nematode worm</name>
    <name type="synonym">Meloidogyne mayaguensis</name>
    <dbReference type="NCBI Taxonomy" id="390850"/>
    <lineage>
        <taxon>Eukaryota</taxon>
        <taxon>Metazoa</taxon>
        <taxon>Ecdysozoa</taxon>
        <taxon>Nematoda</taxon>
        <taxon>Chromadorea</taxon>
        <taxon>Rhabditida</taxon>
        <taxon>Tylenchina</taxon>
        <taxon>Tylenchomorpha</taxon>
        <taxon>Tylenchoidea</taxon>
        <taxon>Meloidogynidae</taxon>
        <taxon>Meloidogyninae</taxon>
        <taxon>Meloidogyne</taxon>
    </lineage>
</organism>
<evidence type="ECO:0000313" key="1">
    <source>
        <dbReference type="EMBL" id="CAD2183067.1"/>
    </source>
</evidence>
<dbReference type="EMBL" id="CAJEWN010000455">
    <property type="protein sequence ID" value="CAD2183067.1"/>
    <property type="molecule type" value="Genomic_DNA"/>
</dbReference>